<keyword evidence="2 5" id="KW-0808">Transferase</keyword>
<feature type="domain" description="Polyphosphate kinase-2-related" evidence="4">
    <location>
        <begin position="23"/>
        <end position="242"/>
    </location>
</feature>
<evidence type="ECO:0000256" key="1">
    <source>
        <dbReference type="ARBA" id="ARBA00009924"/>
    </source>
</evidence>
<dbReference type="InterPro" id="IPR022488">
    <property type="entry name" value="PPK2-related"/>
</dbReference>
<protein>
    <submittedName>
        <fullName evidence="5">PolyP-AMP phosphotransferase</fullName>
        <ecNumber evidence="5">2.7.4.1</ecNumber>
    </submittedName>
</protein>
<evidence type="ECO:0000313" key="6">
    <source>
        <dbReference type="Proteomes" id="UP000001591"/>
    </source>
</evidence>
<gene>
    <name evidence="5" type="primary">ppk2</name>
    <name evidence="5" type="ordered locus">RC1_0520</name>
</gene>
<dbReference type="PANTHER" id="PTHR34383">
    <property type="entry name" value="POLYPHOSPHATE:AMP PHOSPHOTRANSFERASE-RELATED"/>
    <property type="match status" value="1"/>
</dbReference>
<dbReference type="PIRSF" id="PIRSF028756">
    <property type="entry name" value="PPK2_prd"/>
    <property type="match status" value="1"/>
</dbReference>
<dbReference type="SUPFAM" id="SSF52540">
    <property type="entry name" value="P-loop containing nucleoside triphosphate hydrolases"/>
    <property type="match status" value="1"/>
</dbReference>
<dbReference type="InterPro" id="IPR027417">
    <property type="entry name" value="P-loop_NTPase"/>
</dbReference>
<dbReference type="PANTHER" id="PTHR34383:SF3">
    <property type="entry name" value="POLYPHOSPHATE:AMP PHOSPHOTRANSFERASE"/>
    <property type="match status" value="1"/>
</dbReference>
<dbReference type="GO" id="GO:0008976">
    <property type="term" value="F:polyphosphate kinase activity"/>
    <property type="evidence" value="ECO:0007669"/>
    <property type="project" value="UniProtKB-EC"/>
</dbReference>
<dbReference type="EC" id="2.7.4.1" evidence="5"/>
<dbReference type="KEGG" id="rce:RC1_0520"/>
<dbReference type="Proteomes" id="UP000001591">
    <property type="component" value="Chromosome"/>
</dbReference>
<keyword evidence="6" id="KW-1185">Reference proteome</keyword>
<dbReference type="Pfam" id="PF03976">
    <property type="entry name" value="PPK2"/>
    <property type="match status" value="1"/>
</dbReference>
<accession>B6IR71</accession>
<evidence type="ECO:0000259" key="4">
    <source>
        <dbReference type="Pfam" id="PF03976"/>
    </source>
</evidence>
<proteinExistence type="inferred from homology"/>
<dbReference type="Gene3D" id="3.40.50.300">
    <property type="entry name" value="P-loop containing nucleotide triphosphate hydrolases"/>
    <property type="match status" value="1"/>
</dbReference>
<dbReference type="HOGENOM" id="CLU_048699_3_0_5"/>
<dbReference type="InterPro" id="IPR016898">
    <property type="entry name" value="Polyphosphate_phosphotransfera"/>
</dbReference>
<keyword evidence="3" id="KW-0418">Kinase</keyword>
<name>B6IR71_RHOCS</name>
<sequence>MALEIPDRFRLDRLPERQPRFADKADYEKTQKALQERMARIQFSYFWQGLRAVIVFEGWDAAGKGGAIRRMTAELDPRGFHVWPISAPTADEQGRHYLWRFWQRLPTPGSVAIFDRSWYGRVLVERVEGLAKREDWTRAYDEINAFEKMLTDDGIRVIKLFLSISPEEQGKRLRERLEKPWKRWKLTPDDLRARARWDEYVAAAQEMFVRTSTPAAPWTLIPANSKWCARIDILRTVADALAEGVPIDPPPLDPAFARLAEEALGDKG</sequence>
<dbReference type="EMBL" id="CP000613">
    <property type="protein sequence ID" value="ACI97957.1"/>
    <property type="molecule type" value="Genomic_DNA"/>
</dbReference>
<evidence type="ECO:0000256" key="2">
    <source>
        <dbReference type="ARBA" id="ARBA00022679"/>
    </source>
</evidence>
<evidence type="ECO:0000313" key="5">
    <source>
        <dbReference type="EMBL" id="ACI97957.1"/>
    </source>
</evidence>
<dbReference type="STRING" id="414684.RC1_0520"/>
<dbReference type="AlphaFoldDB" id="B6IR71"/>
<dbReference type="RefSeq" id="WP_012565749.1">
    <property type="nucleotide sequence ID" value="NC_011420.2"/>
</dbReference>
<evidence type="ECO:0000256" key="3">
    <source>
        <dbReference type="ARBA" id="ARBA00022777"/>
    </source>
</evidence>
<organism evidence="5 6">
    <name type="scientific">Rhodospirillum centenum (strain ATCC 51521 / SW)</name>
    <dbReference type="NCBI Taxonomy" id="414684"/>
    <lineage>
        <taxon>Bacteria</taxon>
        <taxon>Pseudomonadati</taxon>
        <taxon>Pseudomonadota</taxon>
        <taxon>Alphaproteobacteria</taxon>
        <taxon>Rhodospirillales</taxon>
        <taxon>Rhodospirillaceae</taxon>
        <taxon>Rhodospirillum</taxon>
    </lineage>
</organism>
<reference evidence="5 6" key="1">
    <citation type="journal article" date="2010" name="BMC Genomics">
        <title>Metabolic flexibility revealed in the genome of the cyst-forming alpha-1 proteobacterium Rhodospirillum centenum.</title>
        <authorList>
            <person name="Lu Y.K."/>
            <person name="Marden J."/>
            <person name="Han M."/>
            <person name="Swingley W.D."/>
            <person name="Mastrian S.D."/>
            <person name="Chowdhury S.R."/>
            <person name="Hao J."/>
            <person name="Helmy T."/>
            <person name="Kim S."/>
            <person name="Kurdoglu A.A."/>
            <person name="Matthies H.J."/>
            <person name="Rollo D."/>
            <person name="Stothard P."/>
            <person name="Blankenship R.E."/>
            <person name="Bauer C.E."/>
            <person name="Touchman J.W."/>
        </authorList>
    </citation>
    <scope>NUCLEOTIDE SEQUENCE [LARGE SCALE GENOMIC DNA]</scope>
    <source>
        <strain evidence="6">ATCC 51521 / SW</strain>
    </source>
</reference>
<comment type="similarity">
    <text evidence="1">Belongs to the polyphosphate kinase 2 (PPK2) family. Class I subfamily.</text>
</comment>
<dbReference type="eggNOG" id="COG2326">
    <property type="taxonomic scope" value="Bacteria"/>
</dbReference>